<evidence type="ECO:0000313" key="5">
    <source>
        <dbReference type="EMBL" id="THF78020.1"/>
    </source>
</evidence>
<evidence type="ECO:0000313" key="6">
    <source>
        <dbReference type="Proteomes" id="UP000310636"/>
    </source>
</evidence>
<feature type="domain" description="Baseplate J-like C-terminal" evidence="4">
    <location>
        <begin position="277"/>
        <end position="361"/>
    </location>
</feature>
<comment type="similarity">
    <text evidence="1">Belongs to the Mu gp47/PBSX XkdT family.</text>
</comment>
<proteinExistence type="inferred from homology"/>
<protein>
    <submittedName>
        <fullName evidence="5">Baseplate J/gp47 family protein</fullName>
    </submittedName>
</protein>
<dbReference type="OrthoDB" id="2554267at2"/>
<evidence type="ECO:0000259" key="2">
    <source>
        <dbReference type="Pfam" id="PF04865"/>
    </source>
</evidence>
<keyword evidence="6" id="KW-1185">Reference proteome</keyword>
<name>A0A4S4BU10_9BACL</name>
<evidence type="ECO:0000259" key="4">
    <source>
        <dbReference type="Pfam" id="PF26079"/>
    </source>
</evidence>
<dbReference type="Pfam" id="PF26078">
    <property type="entry name" value="Baseplate_J_M"/>
    <property type="match status" value="1"/>
</dbReference>
<dbReference type="Proteomes" id="UP000310636">
    <property type="component" value="Unassembled WGS sequence"/>
</dbReference>
<dbReference type="PANTHER" id="PTHR37829:SF3">
    <property type="entry name" value="PROTEIN JAYE-RELATED"/>
    <property type="match status" value="1"/>
</dbReference>
<feature type="domain" description="Baseplate J-like central" evidence="3">
    <location>
        <begin position="200"/>
        <end position="270"/>
    </location>
</feature>
<dbReference type="InterPro" id="IPR058530">
    <property type="entry name" value="Baseplate_J-like_C"/>
</dbReference>
<dbReference type="RefSeq" id="WP_136370631.1">
    <property type="nucleotide sequence ID" value="NZ_SSOB01000017.1"/>
</dbReference>
<dbReference type="Pfam" id="PF04865">
    <property type="entry name" value="Baseplate_J"/>
    <property type="match status" value="1"/>
</dbReference>
<dbReference type="InterPro" id="IPR006949">
    <property type="entry name" value="Barrel_Baseplate_J-like"/>
</dbReference>
<comment type="caution">
    <text evidence="5">The sequence shown here is derived from an EMBL/GenBank/DDBJ whole genome shotgun (WGS) entry which is preliminary data.</text>
</comment>
<accession>A0A4S4BU10</accession>
<dbReference type="InterPro" id="IPR052399">
    <property type="entry name" value="Phage_Baseplate_Assmbl_Protein"/>
</dbReference>
<dbReference type="PANTHER" id="PTHR37829">
    <property type="entry name" value="PHAGE-LIKE ELEMENT PBSX PROTEIN XKDT"/>
    <property type="match status" value="1"/>
</dbReference>
<dbReference type="EMBL" id="SSOB01000017">
    <property type="protein sequence ID" value="THF78020.1"/>
    <property type="molecule type" value="Genomic_DNA"/>
</dbReference>
<dbReference type="InterPro" id="IPR058531">
    <property type="entry name" value="Baseplate_J_M"/>
</dbReference>
<gene>
    <name evidence="5" type="ORF">E6C55_15080</name>
</gene>
<reference evidence="5 6" key="1">
    <citation type="submission" date="2019-04" db="EMBL/GenBank/DDBJ databases">
        <title>Cohnella sp. nov. isolated from preserved vegetables.</title>
        <authorList>
            <person name="Lin S.-Y."/>
            <person name="Hung M.-H."/>
            <person name="Young C.-C."/>
        </authorList>
    </citation>
    <scope>NUCLEOTIDE SEQUENCE [LARGE SCALE GENOMIC DNA]</scope>
    <source>
        <strain evidence="5 6">CC-MHH1044</strain>
    </source>
</reference>
<feature type="domain" description="Baseplate protein J-like barrel" evidence="2">
    <location>
        <begin position="92"/>
        <end position="179"/>
    </location>
</feature>
<dbReference type="Pfam" id="PF26079">
    <property type="entry name" value="Baseplate_J_C"/>
    <property type="match status" value="1"/>
</dbReference>
<dbReference type="AlphaFoldDB" id="A0A4S4BU10"/>
<organism evidence="5 6">
    <name type="scientific">Cohnella fermenti</name>
    <dbReference type="NCBI Taxonomy" id="2565925"/>
    <lineage>
        <taxon>Bacteria</taxon>
        <taxon>Bacillati</taxon>
        <taxon>Bacillota</taxon>
        <taxon>Bacilli</taxon>
        <taxon>Bacillales</taxon>
        <taxon>Paenibacillaceae</taxon>
        <taxon>Cohnella</taxon>
    </lineage>
</organism>
<evidence type="ECO:0000259" key="3">
    <source>
        <dbReference type="Pfam" id="PF26078"/>
    </source>
</evidence>
<sequence length="363" mass="37842">MTALPDYLQDQTEEAIMDRMLARLPADVDKSEGSFFWDALAPIAYELFNSAVWAQEVLRRGFASTTFGAYLDLRGEEHGIARREAQKATGSVKITGAEGTVIPAGTLLATEADSATNSASVEFATDADMAIGPSGTALVAVTAAEAGARGNVAALAVKLTMIAIAGVTAVSNEAAMSGGSDIESDEELLVRLLAKIRQPATSGNAAQYRQWALEVPGVGDARVFPLWDGPGTVKLVLADAQRLPANSALVEETRDYVESVRPIGATVTVAPAAAKTVNVAATVSLAAGYSLQEVKDSYEALVADYFRETVFKNSYVSNAKLGTLLLGVPGVLDYSELTVNGAATNAPLADEEIPVLGSVELGV</sequence>
<evidence type="ECO:0000256" key="1">
    <source>
        <dbReference type="ARBA" id="ARBA00038087"/>
    </source>
</evidence>